<dbReference type="Proteomes" id="UP000597138">
    <property type="component" value="Unassembled WGS sequence"/>
</dbReference>
<dbReference type="RefSeq" id="WP_035967527.1">
    <property type="nucleotide sequence ID" value="NZ_BMEG01000013.1"/>
</dbReference>
<sequence>MFKPFANDTDAMNIAGDAINIVNGTTRVTISGDLTIARDKAGLAAAKALHEALGAIVAALESAPDLPAKLADEPPAPTGTADNPFI</sequence>
<reference evidence="1" key="1">
    <citation type="journal article" date="2014" name="Int. J. Syst. Evol. Microbiol.">
        <title>Complete genome of a new Firmicutes species belonging to the dominant human colonic microbiota ('Ruminococcus bicirculans') reveals two chromosomes and a selective capacity to utilize plant glucans.</title>
        <authorList>
            <consortium name="NISC Comparative Sequencing Program"/>
            <person name="Wegmann U."/>
            <person name="Louis P."/>
            <person name="Goesmann A."/>
            <person name="Henrissat B."/>
            <person name="Duncan S.H."/>
            <person name="Flint H.J."/>
        </authorList>
    </citation>
    <scope>NUCLEOTIDE SEQUENCE</scope>
    <source>
        <strain evidence="1">CGMCC 1.11013</strain>
    </source>
</reference>
<dbReference type="Proteomes" id="UP000027439">
    <property type="component" value="Unassembled WGS sequence"/>
</dbReference>
<organism evidence="2 3">
    <name type="scientific">Caballeronia grimmiae</name>
    <dbReference type="NCBI Taxonomy" id="1071679"/>
    <lineage>
        <taxon>Bacteria</taxon>
        <taxon>Pseudomonadati</taxon>
        <taxon>Pseudomonadota</taxon>
        <taxon>Betaproteobacteria</taxon>
        <taxon>Burkholderiales</taxon>
        <taxon>Burkholderiaceae</taxon>
        <taxon>Caballeronia</taxon>
    </lineage>
</organism>
<reference evidence="1" key="4">
    <citation type="submission" date="2024-05" db="EMBL/GenBank/DDBJ databases">
        <authorList>
            <person name="Sun Q."/>
            <person name="Zhou Y."/>
        </authorList>
    </citation>
    <scope>NUCLEOTIDE SEQUENCE</scope>
    <source>
        <strain evidence="1">CGMCC 1.11013</strain>
    </source>
</reference>
<protein>
    <submittedName>
        <fullName evidence="2">Uncharacterized protein</fullName>
    </submittedName>
</protein>
<name>A0A069NT97_9BURK</name>
<keyword evidence="4" id="KW-1185">Reference proteome</keyword>
<dbReference type="AlphaFoldDB" id="A0A069NT97"/>
<evidence type="ECO:0000313" key="4">
    <source>
        <dbReference type="Proteomes" id="UP000597138"/>
    </source>
</evidence>
<evidence type="ECO:0000313" key="3">
    <source>
        <dbReference type="Proteomes" id="UP000027439"/>
    </source>
</evidence>
<dbReference type="eggNOG" id="ENOG5033BUY">
    <property type="taxonomic scope" value="Bacteria"/>
</dbReference>
<evidence type="ECO:0000313" key="2">
    <source>
        <dbReference type="EMBL" id="KDR31482.1"/>
    </source>
</evidence>
<proteinExistence type="predicted"/>
<dbReference type="OrthoDB" id="5625257at2"/>
<gene>
    <name evidence="2" type="ORF">BG57_12850</name>
    <name evidence="1" type="ORF">GCM10010985_54320</name>
</gene>
<evidence type="ECO:0000313" key="1">
    <source>
        <dbReference type="EMBL" id="GGD92719.1"/>
    </source>
</evidence>
<reference evidence="2 3" key="2">
    <citation type="submission" date="2014-03" db="EMBL/GenBank/DDBJ databases">
        <title>Draft Genome Sequences of Four Burkholderia Strains.</title>
        <authorList>
            <person name="Liu X.Y."/>
            <person name="Li C.X."/>
            <person name="Xu J.H."/>
        </authorList>
    </citation>
    <scope>NUCLEOTIDE SEQUENCE [LARGE SCALE GENOMIC DNA]</scope>
    <source>
        <strain evidence="2 3">R27</strain>
    </source>
</reference>
<reference evidence="4" key="3">
    <citation type="journal article" date="2019" name="Int. J. Syst. Evol. Microbiol.">
        <title>The Global Catalogue of Microorganisms (GCM) 10K type strain sequencing project: providing services to taxonomists for standard genome sequencing and annotation.</title>
        <authorList>
            <consortium name="The Broad Institute Genomics Platform"/>
            <consortium name="The Broad Institute Genome Sequencing Center for Infectious Disease"/>
            <person name="Wu L."/>
            <person name="Ma J."/>
        </authorList>
    </citation>
    <scope>NUCLEOTIDE SEQUENCE [LARGE SCALE GENOMIC DNA]</scope>
    <source>
        <strain evidence="4">CGMCC 1.11013</strain>
    </source>
</reference>
<dbReference type="STRING" id="1071679.BG57_12850"/>
<dbReference type="EMBL" id="BMEG01000013">
    <property type="protein sequence ID" value="GGD92719.1"/>
    <property type="molecule type" value="Genomic_DNA"/>
</dbReference>
<comment type="caution">
    <text evidence="2">The sequence shown here is derived from an EMBL/GenBank/DDBJ whole genome shotgun (WGS) entry which is preliminary data.</text>
</comment>
<accession>A0A069NT97</accession>
<dbReference type="EMBL" id="JFHE01000022">
    <property type="protein sequence ID" value="KDR31482.1"/>
    <property type="molecule type" value="Genomic_DNA"/>
</dbReference>